<evidence type="ECO:0000313" key="1">
    <source>
        <dbReference type="EMBL" id="MDY6550916.1"/>
    </source>
</evidence>
<dbReference type="Proteomes" id="UP001284094">
    <property type="component" value="Unassembled WGS sequence"/>
</dbReference>
<organism evidence="1 2">
    <name type="scientific">Acinetobacter faecalis</name>
    <dbReference type="NCBI Taxonomy" id="2665161"/>
    <lineage>
        <taxon>Bacteria</taxon>
        <taxon>Pseudomonadati</taxon>
        <taxon>Pseudomonadota</taxon>
        <taxon>Gammaproteobacteria</taxon>
        <taxon>Moraxellales</taxon>
        <taxon>Moraxellaceae</taxon>
        <taxon>Acinetobacter</taxon>
    </lineage>
</organism>
<keyword evidence="2" id="KW-1185">Reference proteome</keyword>
<comment type="caution">
    <text evidence="1">The sequence shown here is derived from an EMBL/GenBank/DDBJ whole genome shotgun (WGS) entry which is preliminary data.</text>
</comment>
<sequence>ELLKLAELLPNNKIVIWENSFNGDVDKSYRNEEQFKALTNVLGIIELENLQGAPLLQDIELMHKQNLIFSEVDANPNYFGAIIRRRLSLYKHFIYDQLDEVFGVKN</sequence>
<gene>
    <name evidence="1" type="ORF">SKM48_09125</name>
</gene>
<evidence type="ECO:0000313" key="2">
    <source>
        <dbReference type="Proteomes" id="UP001284094"/>
    </source>
</evidence>
<name>A0ABU5GMF0_9GAMM</name>
<reference evidence="1 2" key="1">
    <citation type="journal article" date="2024" name="Syst. Appl. Microbiol.">
        <title>Evidence for the occurrence of Acinetobacter faecalis in cattle feces and its emended description.</title>
        <authorList>
            <person name="Kyselkova M."/>
            <person name="Xanthopoulou K."/>
            <person name="Shestivska V."/>
            <person name="Spanelova P."/>
            <person name="Maixnerova M."/>
            <person name="Higgins P.G."/>
            <person name="Nemec A."/>
        </authorList>
    </citation>
    <scope>NUCLEOTIDE SEQUENCE [LARGE SCALE GENOMIC DNA]</scope>
    <source>
        <strain evidence="1 2">ANC 7225</strain>
    </source>
</reference>
<protein>
    <submittedName>
        <fullName evidence="1">Uncharacterized protein</fullName>
    </submittedName>
</protein>
<accession>A0ABU5GMF0</accession>
<proteinExistence type="predicted"/>
<feature type="non-terminal residue" evidence="1">
    <location>
        <position position="1"/>
    </location>
</feature>
<dbReference type="EMBL" id="JAXHPO010000040">
    <property type="protein sequence ID" value="MDY6550916.1"/>
    <property type="molecule type" value="Genomic_DNA"/>
</dbReference>
<dbReference type="RefSeq" id="WP_321104343.1">
    <property type="nucleotide sequence ID" value="NZ_JAXHPO010000040.1"/>
</dbReference>